<dbReference type="STRING" id="112413.SAMN05421854_115183"/>
<proteinExistence type="predicted"/>
<dbReference type="Proteomes" id="UP000199137">
    <property type="component" value="Unassembled WGS sequence"/>
</dbReference>
<organism evidence="12 13">
    <name type="scientific">Amycolatopsis rubida</name>
    <dbReference type="NCBI Taxonomy" id="112413"/>
    <lineage>
        <taxon>Bacteria</taxon>
        <taxon>Bacillati</taxon>
        <taxon>Actinomycetota</taxon>
        <taxon>Actinomycetes</taxon>
        <taxon>Pseudonocardiales</taxon>
        <taxon>Pseudonocardiaceae</taxon>
        <taxon>Amycolatopsis</taxon>
    </lineage>
</organism>
<evidence type="ECO:0000256" key="6">
    <source>
        <dbReference type="ARBA" id="ARBA00022741"/>
    </source>
</evidence>
<keyword evidence="7" id="KW-0067">ATP-binding</keyword>
<feature type="domain" description="Arginosuccinate synthase C-terminal" evidence="10">
    <location>
        <begin position="154"/>
        <end position="299"/>
    </location>
</feature>
<dbReference type="GO" id="GO:0005524">
    <property type="term" value="F:ATP binding"/>
    <property type="evidence" value="ECO:0007669"/>
    <property type="project" value="UniProtKB-KW"/>
</dbReference>
<dbReference type="InterPro" id="IPR001518">
    <property type="entry name" value="Arginosuc_synth"/>
</dbReference>
<dbReference type="Gene3D" id="3.90.1260.10">
    <property type="entry name" value="Argininosuccinate synthetase, chain A, domain 2"/>
    <property type="match status" value="1"/>
</dbReference>
<gene>
    <name evidence="11" type="ORF">G3I59_13395</name>
    <name evidence="12" type="ORF">SAMN05421854_115183</name>
</gene>
<dbReference type="Pfam" id="PF20979">
    <property type="entry name" value="Arginosuc_syn_C"/>
    <property type="match status" value="1"/>
</dbReference>
<evidence type="ECO:0000313" key="12">
    <source>
        <dbReference type="EMBL" id="SFQ57335.1"/>
    </source>
</evidence>
<dbReference type="Proteomes" id="UP000470404">
    <property type="component" value="Unassembled WGS sequence"/>
</dbReference>
<evidence type="ECO:0000256" key="5">
    <source>
        <dbReference type="ARBA" id="ARBA00022605"/>
    </source>
</evidence>
<evidence type="ECO:0000256" key="1">
    <source>
        <dbReference type="ARBA" id="ARBA00004967"/>
    </source>
</evidence>
<protein>
    <recommendedName>
        <fullName evidence="2">argininosuccinate synthase</fullName>
        <ecNumber evidence="2">6.3.4.5</ecNumber>
    </recommendedName>
</protein>
<dbReference type="GO" id="GO:0000050">
    <property type="term" value="P:urea cycle"/>
    <property type="evidence" value="ECO:0007669"/>
    <property type="project" value="TreeGrafter"/>
</dbReference>
<dbReference type="GO" id="GO:0006526">
    <property type="term" value="P:L-arginine biosynthetic process"/>
    <property type="evidence" value="ECO:0007669"/>
    <property type="project" value="UniProtKB-UniPathway"/>
</dbReference>
<evidence type="ECO:0000256" key="3">
    <source>
        <dbReference type="ARBA" id="ARBA00022571"/>
    </source>
</evidence>
<dbReference type="InterPro" id="IPR048267">
    <property type="entry name" value="Arginosuc_syn_N"/>
</dbReference>
<dbReference type="UniPathway" id="UPA00068">
    <property type="reaction ID" value="UER00113"/>
</dbReference>
<dbReference type="InterPro" id="IPR014729">
    <property type="entry name" value="Rossmann-like_a/b/a_fold"/>
</dbReference>
<dbReference type="SUPFAM" id="SSF69864">
    <property type="entry name" value="Argininosuccinate synthetase, C-terminal domain"/>
    <property type="match status" value="1"/>
</dbReference>
<keyword evidence="3" id="KW-0055">Arginine biosynthesis</keyword>
<keyword evidence="4" id="KW-0436">Ligase</keyword>
<keyword evidence="5" id="KW-0028">Amino-acid biosynthesis</keyword>
<evidence type="ECO:0000256" key="2">
    <source>
        <dbReference type="ARBA" id="ARBA00012286"/>
    </source>
</evidence>
<dbReference type="OrthoDB" id="9801641at2"/>
<dbReference type="EMBL" id="JAAGNC010000073">
    <property type="protein sequence ID" value="NEC56552.1"/>
    <property type="molecule type" value="Genomic_DNA"/>
</dbReference>
<dbReference type="GO" id="GO:0000053">
    <property type="term" value="P:argininosuccinate metabolic process"/>
    <property type="evidence" value="ECO:0007669"/>
    <property type="project" value="TreeGrafter"/>
</dbReference>
<dbReference type="Gene3D" id="3.40.50.620">
    <property type="entry name" value="HUPs"/>
    <property type="match status" value="1"/>
</dbReference>
<sequence>MTRRVVLAFPGGPGSSAALELLAGQGEVVAVAADFGAGDVDLCALRRQARAGGASETVVADVREEFANDYCLLALQANALILDRCPLVEALARPLLASTLVATARDRNASAVAHGGGGALSGMIATLAPDFEIVELGIRGGQELSTSRTLWGRAAGSGYRWTEDAVVNLGMPDEIVVTFEQGVPVAVDGETVSVAEAVQRLGHRAGAHGVGRFELADGYDAPGAAVLIAAHQELESVMLDRDLARFKRGVDRRWAELVHDGLWFSPLREPLDAFVRRAQERVSGEVRLVLHAGSATVAGLPGRRLRPVGRRYRRATGQTPLGNTQHPSTQAS</sequence>
<dbReference type="RefSeq" id="WP_067582232.1">
    <property type="nucleotide sequence ID" value="NZ_FOWC01000015.1"/>
</dbReference>
<evidence type="ECO:0000256" key="4">
    <source>
        <dbReference type="ARBA" id="ARBA00022598"/>
    </source>
</evidence>
<dbReference type="PANTHER" id="PTHR11587:SF2">
    <property type="entry name" value="ARGININOSUCCINATE SYNTHASE"/>
    <property type="match status" value="1"/>
</dbReference>
<evidence type="ECO:0000256" key="8">
    <source>
        <dbReference type="SAM" id="MobiDB-lite"/>
    </source>
</evidence>
<dbReference type="AlphaFoldDB" id="A0A1I5ZLQ2"/>
<keyword evidence="6" id="KW-0547">Nucleotide-binding</keyword>
<keyword evidence="14" id="KW-1185">Reference proteome</keyword>
<dbReference type="GO" id="GO:0004055">
    <property type="term" value="F:argininosuccinate synthase activity"/>
    <property type="evidence" value="ECO:0007669"/>
    <property type="project" value="UniProtKB-EC"/>
</dbReference>
<dbReference type="InterPro" id="IPR048268">
    <property type="entry name" value="Arginosuc_syn_C"/>
</dbReference>
<evidence type="ECO:0000256" key="7">
    <source>
        <dbReference type="ARBA" id="ARBA00022840"/>
    </source>
</evidence>
<dbReference type="Pfam" id="PF00764">
    <property type="entry name" value="Arginosuc_synth"/>
    <property type="match status" value="1"/>
</dbReference>
<dbReference type="EMBL" id="FOWC01000015">
    <property type="protein sequence ID" value="SFQ57335.1"/>
    <property type="molecule type" value="Genomic_DNA"/>
</dbReference>
<feature type="region of interest" description="Disordered" evidence="8">
    <location>
        <begin position="308"/>
        <end position="332"/>
    </location>
</feature>
<dbReference type="EC" id="6.3.4.5" evidence="2"/>
<feature type="domain" description="Arginosuccinate synthase-like N-terminal" evidence="9">
    <location>
        <begin position="4"/>
        <end position="118"/>
    </location>
</feature>
<dbReference type="SUPFAM" id="SSF52402">
    <property type="entry name" value="Adenine nucleotide alpha hydrolases-like"/>
    <property type="match status" value="1"/>
</dbReference>
<name>A0A1I5ZLQ2_9PSEU</name>
<dbReference type="InterPro" id="IPR024074">
    <property type="entry name" value="AS_cat/multimer_dom_body"/>
</dbReference>
<evidence type="ECO:0000313" key="13">
    <source>
        <dbReference type="Proteomes" id="UP000199137"/>
    </source>
</evidence>
<accession>A0A1I5ZLQ2</accession>
<evidence type="ECO:0000259" key="9">
    <source>
        <dbReference type="Pfam" id="PF00764"/>
    </source>
</evidence>
<evidence type="ECO:0000313" key="11">
    <source>
        <dbReference type="EMBL" id="NEC56552.1"/>
    </source>
</evidence>
<reference evidence="12 13" key="1">
    <citation type="submission" date="2016-10" db="EMBL/GenBank/DDBJ databases">
        <authorList>
            <person name="de Groot N.N."/>
        </authorList>
    </citation>
    <scope>NUCLEOTIDE SEQUENCE [LARGE SCALE GENOMIC DNA]</scope>
    <source>
        <strain evidence="12 13">DSM 44637</strain>
    </source>
</reference>
<dbReference type="PANTHER" id="PTHR11587">
    <property type="entry name" value="ARGININOSUCCINATE SYNTHASE"/>
    <property type="match status" value="1"/>
</dbReference>
<evidence type="ECO:0000259" key="10">
    <source>
        <dbReference type="Pfam" id="PF20979"/>
    </source>
</evidence>
<reference evidence="11 14" key="2">
    <citation type="submission" date="2020-01" db="EMBL/GenBank/DDBJ databases">
        <title>Insect and environment-associated Actinomycetes.</title>
        <authorList>
            <person name="Currrie C."/>
            <person name="Chevrette M."/>
            <person name="Carlson C."/>
            <person name="Stubbendieck R."/>
            <person name="Wendt-Pienkowski E."/>
        </authorList>
    </citation>
    <scope>NUCLEOTIDE SEQUENCE [LARGE SCALE GENOMIC DNA]</scope>
    <source>
        <strain evidence="11 14">SID8386</strain>
    </source>
</reference>
<evidence type="ECO:0000313" key="14">
    <source>
        <dbReference type="Proteomes" id="UP000470404"/>
    </source>
</evidence>
<feature type="compositionally biased region" description="Polar residues" evidence="8">
    <location>
        <begin position="316"/>
        <end position="332"/>
    </location>
</feature>
<dbReference type="GO" id="GO:0005737">
    <property type="term" value="C:cytoplasm"/>
    <property type="evidence" value="ECO:0007669"/>
    <property type="project" value="TreeGrafter"/>
</dbReference>
<comment type="pathway">
    <text evidence="1">Amino-acid biosynthesis; L-arginine biosynthesis; L-arginine from L-ornithine and carbamoyl phosphate: step 2/3.</text>
</comment>